<dbReference type="EMBL" id="PYMJ01000032">
    <property type="protein sequence ID" value="PSU45355.1"/>
    <property type="molecule type" value="Genomic_DNA"/>
</dbReference>
<evidence type="ECO:0000313" key="3">
    <source>
        <dbReference type="Proteomes" id="UP000240987"/>
    </source>
</evidence>
<keyword evidence="3" id="KW-1185">Reference proteome</keyword>
<dbReference type="InterPro" id="IPR045644">
    <property type="entry name" value="DUF6404"/>
</dbReference>
<feature type="transmembrane region" description="Helical" evidence="1">
    <location>
        <begin position="81"/>
        <end position="103"/>
    </location>
</feature>
<sequence length="117" mass="13704">MMSYESRLRSAHDELRNAGIWKSNYNPPLHRIFRWLGANSRPPFYRSFIVNFLTSSAYFGTTWGVIMWFSVWETDGMDLSIAVITALSAGILFGLTMAFYYGFTFRKHNLTKWNDLR</sequence>
<proteinExistence type="predicted"/>
<keyword evidence="1" id="KW-0472">Membrane</keyword>
<keyword evidence="1" id="KW-0812">Transmembrane</keyword>
<evidence type="ECO:0000256" key="1">
    <source>
        <dbReference type="SAM" id="Phobius"/>
    </source>
</evidence>
<dbReference type="OrthoDB" id="7870117at2"/>
<dbReference type="Proteomes" id="UP000240987">
    <property type="component" value="Unassembled WGS sequence"/>
</dbReference>
<name>A0A2T3J975_9GAMM</name>
<reference evidence="2 3" key="1">
    <citation type="submission" date="2018-01" db="EMBL/GenBank/DDBJ databases">
        <title>Whole genome sequencing of Histamine producing bacteria.</title>
        <authorList>
            <person name="Butler K."/>
        </authorList>
    </citation>
    <scope>NUCLEOTIDE SEQUENCE [LARGE SCALE GENOMIC DNA]</scope>
    <source>
        <strain evidence="2 3">JCM 12947</strain>
    </source>
</reference>
<accession>A0A2T3J975</accession>
<feature type="transmembrane region" description="Helical" evidence="1">
    <location>
        <begin position="48"/>
        <end position="69"/>
    </location>
</feature>
<dbReference type="Pfam" id="PF19942">
    <property type="entry name" value="DUF6404"/>
    <property type="match status" value="1"/>
</dbReference>
<organism evidence="2 3">
    <name type="scientific">Photobacterium frigidiphilum</name>
    <dbReference type="NCBI Taxonomy" id="264736"/>
    <lineage>
        <taxon>Bacteria</taxon>
        <taxon>Pseudomonadati</taxon>
        <taxon>Pseudomonadota</taxon>
        <taxon>Gammaproteobacteria</taxon>
        <taxon>Vibrionales</taxon>
        <taxon>Vibrionaceae</taxon>
        <taxon>Photobacterium</taxon>
    </lineage>
</organism>
<evidence type="ECO:0000313" key="2">
    <source>
        <dbReference type="EMBL" id="PSU45355.1"/>
    </source>
</evidence>
<comment type="caution">
    <text evidence="2">The sequence shown here is derived from an EMBL/GenBank/DDBJ whole genome shotgun (WGS) entry which is preliminary data.</text>
</comment>
<dbReference type="AlphaFoldDB" id="A0A2T3J975"/>
<protein>
    <submittedName>
        <fullName evidence="2">Uncharacterized protein</fullName>
    </submittedName>
</protein>
<gene>
    <name evidence="2" type="ORF">C9J12_23245</name>
</gene>
<dbReference type="RefSeq" id="WP_107244888.1">
    <property type="nucleotide sequence ID" value="NZ_PYMJ01000032.1"/>
</dbReference>
<keyword evidence="1" id="KW-1133">Transmembrane helix</keyword>